<evidence type="ECO:0000313" key="2">
    <source>
        <dbReference type="EMBL" id="OBZ74075.1"/>
    </source>
</evidence>
<organism evidence="2 3">
    <name type="scientific">Grifola frondosa</name>
    <name type="common">Maitake</name>
    <name type="synonym">Polyporus frondosus</name>
    <dbReference type="NCBI Taxonomy" id="5627"/>
    <lineage>
        <taxon>Eukaryota</taxon>
        <taxon>Fungi</taxon>
        <taxon>Dikarya</taxon>
        <taxon>Basidiomycota</taxon>
        <taxon>Agaricomycotina</taxon>
        <taxon>Agaricomycetes</taxon>
        <taxon>Polyporales</taxon>
        <taxon>Grifolaceae</taxon>
        <taxon>Grifola</taxon>
    </lineage>
</organism>
<name>A0A1C7MAZ1_GRIFR</name>
<reference evidence="2 3" key="1">
    <citation type="submission" date="2016-03" db="EMBL/GenBank/DDBJ databases">
        <title>Whole genome sequencing of Grifola frondosa 9006-11.</title>
        <authorList>
            <person name="Min B."/>
            <person name="Park H."/>
            <person name="Kim J.-G."/>
            <person name="Cho H."/>
            <person name="Oh Y.-L."/>
            <person name="Kong W.-S."/>
            <person name="Choi I.-G."/>
        </authorList>
    </citation>
    <scope>NUCLEOTIDE SEQUENCE [LARGE SCALE GENOMIC DNA]</scope>
    <source>
        <strain evidence="2 3">9006-11</strain>
    </source>
</reference>
<dbReference type="GO" id="GO:0010181">
    <property type="term" value="F:FMN binding"/>
    <property type="evidence" value="ECO:0007669"/>
    <property type="project" value="InterPro"/>
</dbReference>
<dbReference type="Proteomes" id="UP000092993">
    <property type="component" value="Unassembled WGS sequence"/>
</dbReference>
<feature type="domain" description="Flavin reductase like" evidence="1">
    <location>
        <begin position="32"/>
        <end position="153"/>
    </location>
</feature>
<dbReference type="SUPFAM" id="SSF50475">
    <property type="entry name" value="FMN-binding split barrel"/>
    <property type="match status" value="1"/>
</dbReference>
<dbReference type="Pfam" id="PF01613">
    <property type="entry name" value="Flavin_Reduct"/>
    <property type="match status" value="1"/>
</dbReference>
<gene>
    <name evidence="2" type="ORF">A0H81_05938</name>
</gene>
<proteinExistence type="predicted"/>
<dbReference type="AlphaFoldDB" id="A0A1C7MAZ1"/>
<dbReference type="EMBL" id="LUGG01000006">
    <property type="protein sequence ID" value="OBZ74075.1"/>
    <property type="molecule type" value="Genomic_DNA"/>
</dbReference>
<evidence type="ECO:0000259" key="1">
    <source>
        <dbReference type="Pfam" id="PF01613"/>
    </source>
</evidence>
<dbReference type="InterPro" id="IPR012349">
    <property type="entry name" value="Split_barrel_FMN-bd"/>
</dbReference>
<dbReference type="Gene3D" id="2.30.110.10">
    <property type="entry name" value="Electron Transport, Fmn-binding Protein, Chain A"/>
    <property type="match status" value="1"/>
</dbReference>
<evidence type="ECO:0000313" key="3">
    <source>
        <dbReference type="Proteomes" id="UP000092993"/>
    </source>
</evidence>
<protein>
    <recommendedName>
        <fullName evidence="1">Flavin reductase like domain-containing protein</fullName>
    </recommendedName>
</protein>
<dbReference type="OMA" id="MDPHPSS"/>
<dbReference type="InterPro" id="IPR002563">
    <property type="entry name" value="Flavin_Rdtase-like_dom"/>
</dbReference>
<keyword evidence="3" id="KW-1185">Reference proteome</keyword>
<dbReference type="OrthoDB" id="2015405at2759"/>
<comment type="caution">
    <text evidence="2">The sequence shown here is derived from an EMBL/GenBank/DDBJ whole genome shotgun (WGS) entry which is preliminary data.</text>
</comment>
<sequence>MDPHPSSLLPPRSLTHGHPLLRLHGSSSVAAHMVINILSAAQEPAAVQFSRPDLHPEPFTSTPYFLTKDGLPVLEGSLGALSCKLVAASWPLHDLEVLERQQKNSGTVWEGDGVASELFIAEVTRVEAVTTLEDSEDGLRTLPLLYHRRAYATTCGIPPKHHPPSTNQKQ</sequence>
<dbReference type="STRING" id="5627.A0A1C7MAZ1"/>
<accession>A0A1C7MAZ1</accession>